<proteinExistence type="predicted"/>
<organism evidence="1 2">
    <name type="scientific">Alteromonas sediminis</name>
    <dbReference type="NCBI Taxonomy" id="2259342"/>
    <lineage>
        <taxon>Bacteria</taxon>
        <taxon>Pseudomonadati</taxon>
        <taxon>Pseudomonadota</taxon>
        <taxon>Gammaproteobacteria</taxon>
        <taxon>Alteromonadales</taxon>
        <taxon>Alteromonadaceae</taxon>
        <taxon>Alteromonas/Salinimonas group</taxon>
        <taxon>Alteromonas</taxon>
    </lineage>
</organism>
<reference evidence="1 2" key="1">
    <citation type="submission" date="2018-11" db="EMBL/GenBank/DDBJ databases">
        <authorList>
            <person name="Ye M.-Q."/>
            <person name="Du Z.-J."/>
        </authorList>
    </citation>
    <scope>NUCLEOTIDE SEQUENCE [LARGE SCALE GENOMIC DNA]</scope>
    <source>
        <strain evidence="1 2">U0105</strain>
    </source>
</reference>
<comment type="caution">
    <text evidence="1">The sequence shown here is derived from an EMBL/GenBank/DDBJ whole genome shotgun (WGS) entry which is preliminary data.</text>
</comment>
<sequence length="351" mass="39748">MDNGWLFTCYNTLFVLLSCNLSAMSENSIDSICEFLLHAGTDFRIYDVGRGIQPIPSQTFLQLENGEFPTPSPRQQQGWYALVFWQAAHAVNLNASRQYIWFLRLPVDEQSKIVNAARTHFLRTIVDALQQDPSMEKGLPDNPYIFTPAETLRAQLTAKVKADLNQLSQQDSIKTFAYINAPGTVDWRNISMQEVHYAVYQLTDNSKVFKNLEQNWSQLAPAFLNVLLCALENIPLPDETEQFFIQQIKQSQNAEMQTRLLLALHNPNTSINVSALLALLLSDPRSSTLSLLSVIAGRYGTSLSPALLSLFFQRCHELDESENADGEIIKGFYEDLVRLPAIRPHVLQLIR</sequence>
<dbReference type="OrthoDB" id="5597089at2"/>
<evidence type="ECO:0000313" key="2">
    <source>
        <dbReference type="Proteomes" id="UP000275281"/>
    </source>
</evidence>
<dbReference type="InterPro" id="IPR021936">
    <property type="entry name" value="DUF3549"/>
</dbReference>
<evidence type="ECO:0000313" key="1">
    <source>
        <dbReference type="EMBL" id="RPJ68358.1"/>
    </source>
</evidence>
<name>A0A3N5ZDS7_9ALTE</name>
<keyword evidence="2" id="KW-1185">Reference proteome</keyword>
<dbReference type="AlphaFoldDB" id="A0A3N5ZDS7"/>
<accession>A0A3N5ZDS7</accession>
<gene>
    <name evidence="1" type="ORF">DRW07_02815</name>
</gene>
<dbReference type="Pfam" id="PF12069">
    <property type="entry name" value="DUF3549"/>
    <property type="match status" value="1"/>
</dbReference>
<protein>
    <submittedName>
        <fullName evidence="1">DUF3549 family protein</fullName>
    </submittedName>
</protein>
<dbReference type="Proteomes" id="UP000275281">
    <property type="component" value="Unassembled WGS sequence"/>
</dbReference>
<dbReference type="EMBL" id="RPOK01000001">
    <property type="protein sequence ID" value="RPJ68358.1"/>
    <property type="molecule type" value="Genomic_DNA"/>
</dbReference>